<evidence type="ECO:0000313" key="8">
    <source>
        <dbReference type="EMBL" id="GAX85745.1"/>
    </source>
</evidence>
<sequence length="631" mass="72522">MTANPPLPKLPGYTVSLPQSLGDKAFFKAQTLNYLNGYQREEPNPIVKELPEAVQTLAATAPLTGASTLTFSVDSPTKLPQWVENDRKVLRFYGYFKETVNESNMENYRVRKVILYYYLEDDSMHIAEPRQDNSGIPQGIFVKRHKATKDEGGFFSPLDFSVGEELTIYARTYYLVDADSFTREYYIARHGKEQGPPMPYPDDPVDAYRTTFGMNRGLKTGVASPGSTTQRLDDFKSYMEARLGKASHMLGDDKLRQWLENNKKVLRFYCVWDDRQGMYGDRRPYVLHYFLEDDSVEILEIRDSNNGRDPYPVFLKRAPLPKSVSRIGPNTVGIKPRAQNCYRPDDLRLGQYVSVFNRDFLLHDCDGFTKAWYMENLGFMPEELQQVEIKEPITPLSKPALAPFNGYGTLEDSLQNCLSLLPKPPRRDMHKLMNKDKIILRFTVRIVETDTHKHSSIDLGRRFVLSYFMMDDTIMVFEPPLRNSGLSGGKFLERARVYKPQSEEIYTYLDLYVGGSIQIFNRKFEMVEADEYTYTYMENNKHIFIMSDHEILLKSLRAQISGREEAIRTELIRVDKEGSGSVSGEALESALEAAGLKFTRHQAICLRRRLDREKTGSVSIEEFLNVLGISK</sequence>
<reference evidence="8 9" key="1">
    <citation type="submission" date="2017-08" db="EMBL/GenBank/DDBJ databases">
        <title>Acidophilic green algal genome provides insights into adaptation to an acidic environment.</title>
        <authorList>
            <person name="Hirooka S."/>
            <person name="Hirose Y."/>
            <person name="Kanesaki Y."/>
            <person name="Higuchi S."/>
            <person name="Fujiwara T."/>
            <person name="Onuma R."/>
            <person name="Era A."/>
            <person name="Ohbayashi R."/>
            <person name="Uzuka A."/>
            <person name="Nozaki H."/>
            <person name="Yoshikawa H."/>
            <person name="Miyagishima S.Y."/>
        </authorList>
    </citation>
    <scope>NUCLEOTIDE SEQUENCE [LARGE SCALE GENOMIC DNA]</scope>
    <source>
        <strain evidence="8 9">NIES-2499</strain>
    </source>
</reference>
<dbReference type="GO" id="GO:0060285">
    <property type="term" value="P:cilium-dependent cell motility"/>
    <property type="evidence" value="ECO:0007669"/>
    <property type="project" value="TreeGrafter"/>
</dbReference>
<evidence type="ECO:0000256" key="5">
    <source>
        <dbReference type="ARBA" id="ARBA00023212"/>
    </source>
</evidence>
<feature type="domain" description="DM10" evidence="7">
    <location>
        <begin position="436"/>
        <end position="541"/>
    </location>
</feature>
<dbReference type="SMART" id="SM00676">
    <property type="entry name" value="DM10"/>
    <property type="match status" value="3"/>
</dbReference>
<feature type="domain" description="DM10" evidence="7">
    <location>
        <begin position="262"/>
        <end position="377"/>
    </location>
</feature>
<dbReference type="PANTHER" id="PTHR12086">
    <property type="entry name" value="EF-HAND DOMAIN C-TERMINAL CONTAINING PROTEIN"/>
    <property type="match status" value="1"/>
</dbReference>
<feature type="domain" description="DM10" evidence="7">
    <location>
        <begin position="86"/>
        <end position="190"/>
    </location>
</feature>
<gene>
    <name evidence="8" type="ORF">CEUSTIGMA_g13160.t1</name>
</gene>
<dbReference type="GO" id="GO:0000281">
    <property type="term" value="P:mitotic cytokinesis"/>
    <property type="evidence" value="ECO:0007669"/>
    <property type="project" value="TreeGrafter"/>
</dbReference>
<keyword evidence="5" id="KW-0206">Cytoskeleton</keyword>
<evidence type="ECO:0000256" key="2">
    <source>
        <dbReference type="ARBA" id="ARBA00004245"/>
    </source>
</evidence>
<dbReference type="Proteomes" id="UP000232323">
    <property type="component" value="Unassembled WGS sequence"/>
</dbReference>
<dbReference type="FunFam" id="2.30.29.170:FF:000004">
    <property type="entry name" value="EF-hand domain containing 2"/>
    <property type="match status" value="1"/>
</dbReference>
<dbReference type="GO" id="GO:0043014">
    <property type="term" value="F:alpha-tubulin binding"/>
    <property type="evidence" value="ECO:0007669"/>
    <property type="project" value="TreeGrafter"/>
</dbReference>
<dbReference type="EMBL" id="BEGY01000188">
    <property type="protein sequence ID" value="GAX85745.1"/>
    <property type="molecule type" value="Genomic_DNA"/>
</dbReference>
<proteinExistence type="predicted"/>
<accession>A0A250XRR2</accession>
<keyword evidence="9" id="KW-1185">Reference proteome</keyword>
<dbReference type="Gene3D" id="1.10.238.10">
    <property type="entry name" value="EF-hand"/>
    <property type="match status" value="1"/>
</dbReference>
<evidence type="ECO:0000259" key="7">
    <source>
        <dbReference type="PROSITE" id="PS51336"/>
    </source>
</evidence>
<name>A0A250XRR2_9CHLO</name>
<keyword evidence="6" id="KW-0966">Cell projection</keyword>
<dbReference type="InterPro" id="IPR006602">
    <property type="entry name" value="DM10_dom"/>
</dbReference>
<dbReference type="FunFam" id="2.30.29.170:FF:000002">
    <property type="entry name" value="EF-hand domain (C-terminal) containing 1"/>
    <property type="match status" value="1"/>
</dbReference>
<dbReference type="FunFam" id="2.30.29.170:FF:000001">
    <property type="entry name" value="EF-hand domain containing 1"/>
    <property type="match status" value="1"/>
</dbReference>
<dbReference type="SUPFAM" id="SSF47473">
    <property type="entry name" value="EF-hand"/>
    <property type="match status" value="1"/>
</dbReference>
<keyword evidence="3" id="KW-0963">Cytoplasm</keyword>
<dbReference type="PROSITE" id="PS51336">
    <property type="entry name" value="DM10"/>
    <property type="match status" value="3"/>
</dbReference>
<dbReference type="OrthoDB" id="10255210at2759"/>
<comment type="subcellular location">
    <subcellularLocation>
        <location evidence="1">Cell projection</location>
        <location evidence="1">Cilium</location>
    </subcellularLocation>
    <subcellularLocation>
        <location evidence="2">Cytoplasm</location>
        <location evidence="2">Cytoskeleton</location>
    </subcellularLocation>
</comment>
<dbReference type="InterPro" id="IPR011992">
    <property type="entry name" value="EF-hand-dom_pair"/>
</dbReference>
<dbReference type="GO" id="GO:0072686">
    <property type="term" value="C:mitotic spindle"/>
    <property type="evidence" value="ECO:0007669"/>
    <property type="project" value="TreeGrafter"/>
</dbReference>
<dbReference type="InterPro" id="IPR040193">
    <property type="entry name" value="EFHC1/EFHC2/EFHB"/>
</dbReference>
<dbReference type="GO" id="GO:0005930">
    <property type="term" value="C:axoneme"/>
    <property type="evidence" value="ECO:0007669"/>
    <property type="project" value="TreeGrafter"/>
</dbReference>
<dbReference type="Pfam" id="PF06565">
    <property type="entry name" value="DM10_dom"/>
    <property type="match status" value="3"/>
</dbReference>
<evidence type="ECO:0000256" key="4">
    <source>
        <dbReference type="ARBA" id="ARBA00022737"/>
    </source>
</evidence>
<dbReference type="AlphaFoldDB" id="A0A250XRR2"/>
<evidence type="ECO:0000313" key="9">
    <source>
        <dbReference type="Proteomes" id="UP000232323"/>
    </source>
</evidence>
<evidence type="ECO:0000256" key="6">
    <source>
        <dbReference type="ARBA" id="ARBA00023273"/>
    </source>
</evidence>
<evidence type="ECO:0000256" key="3">
    <source>
        <dbReference type="ARBA" id="ARBA00022490"/>
    </source>
</evidence>
<dbReference type="PANTHER" id="PTHR12086:SF9">
    <property type="entry name" value="EF-HAND DOMAIN-CONTAINING PROTEIN 1"/>
    <property type="match status" value="1"/>
</dbReference>
<keyword evidence="4" id="KW-0677">Repeat</keyword>
<comment type="caution">
    <text evidence="8">The sequence shown here is derived from an EMBL/GenBank/DDBJ whole genome shotgun (WGS) entry which is preliminary data.</text>
</comment>
<dbReference type="STRING" id="1157962.A0A250XRR2"/>
<organism evidence="8 9">
    <name type="scientific">Chlamydomonas eustigma</name>
    <dbReference type="NCBI Taxonomy" id="1157962"/>
    <lineage>
        <taxon>Eukaryota</taxon>
        <taxon>Viridiplantae</taxon>
        <taxon>Chlorophyta</taxon>
        <taxon>core chlorophytes</taxon>
        <taxon>Chlorophyceae</taxon>
        <taxon>CS clade</taxon>
        <taxon>Chlamydomonadales</taxon>
        <taxon>Chlamydomonadaceae</taxon>
        <taxon>Chlamydomonas</taxon>
    </lineage>
</organism>
<protein>
    <recommendedName>
        <fullName evidence="7">DM10 domain-containing protein</fullName>
    </recommendedName>
</protein>
<dbReference type="GO" id="GO:0007052">
    <property type="term" value="P:mitotic spindle organization"/>
    <property type="evidence" value="ECO:0007669"/>
    <property type="project" value="TreeGrafter"/>
</dbReference>
<evidence type="ECO:0000256" key="1">
    <source>
        <dbReference type="ARBA" id="ARBA00004138"/>
    </source>
</evidence>
<dbReference type="Gene3D" id="2.30.29.170">
    <property type="match status" value="3"/>
</dbReference>